<dbReference type="PANTHER" id="PTHR16515:SF57">
    <property type="entry name" value="ZINC FINGER PROTEIN 154-LIKE"/>
    <property type="match status" value="1"/>
</dbReference>
<keyword evidence="2" id="KW-0479">Metal-binding</keyword>
<dbReference type="Pfam" id="PF02023">
    <property type="entry name" value="SCAN"/>
    <property type="match status" value="1"/>
</dbReference>
<keyword evidence="4 9" id="KW-0863">Zinc-finger</keyword>
<dbReference type="PROSITE" id="PS00028">
    <property type="entry name" value="ZINC_FINGER_C2H2_1"/>
    <property type="match status" value="3"/>
</dbReference>
<comment type="caution">
    <text evidence="14">The sequence shown here is derived from an EMBL/GenBank/DDBJ whole genome shotgun (WGS) entry which is preliminary data.</text>
</comment>
<feature type="domain" description="SCAN box" evidence="13">
    <location>
        <begin position="46"/>
        <end position="106"/>
    </location>
</feature>
<dbReference type="InterPro" id="IPR013087">
    <property type="entry name" value="Znf_C2H2_type"/>
</dbReference>
<dbReference type="InterPro" id="IPR038269">
    <property type="entry name" value="SCAN_sf"/>
</dbReference>
<feature type="compositionally biased region" description="Basic and acidic residues" evidence="11">
    <location>
        <begin position="220"/>
        <end position="248"/>
    </location>
</feature>
<keyword evidence="3" id="KW-0677">Repeat</keyword>
<feature type="domain" description="C2H2-type" evidence="12">
    <location>
        <begin position="303"/>
        <end position="330"/>
    </location>
</feature>
<dbReference type="AlphaFoldDB" id="A0AB34HV12"/>
<feature type="domain" description="C2H2-type" evidence="12">
    <location>
        <begin position="275"/>
        <end position="302"/>
    </location>
</feature>
<evidence type="ECO:0000313" key="15">
    <source>
        <dbReference type="Proteomes" id="UP001159641"/>
    </source>
</evidence>
<feature type="compositionally biased region" description="Acidic residues" evidence="11">
    <location>
        <begin position="146"/>
        <end position="155"/>
    </location>
</feature>
<dbReference type="InterPro" id="IPR003309">
    <property type="entry name" value="SCAN_dom"/>
</dbReference>
<protein>
    <recommendedName>
        <fullName evidence="16">Zinc finger and SCAN domain-containing protein 5B</fullName>
    </recommendedName>
</protein>
<feature type="region of interest" description="Disordered" evidence="11">
    <location>
        <begin position="144"/>
        <end position="251"/>
    </location>
</feature>
<evidence type="ECO:0000256" key="9">
    <source>
        <dbReference type="PROSITE-ProRule" id="PRU00042"/>
    </source>
</evidence>
<dbReference type="Gene3D" id="3.30.160.60">
    <property type="entry name" value="Classic Zinc Finger"/>
    <property type="match status" value="4"/>
</dbReference>
<dbReference type="FunFam" id="3.30.160.60:FF:000130">
    <property type="entry name" value="Spalt-like transcription factor 4"/>
    <property type="match status" value="1"/>
</dbReference>
<dbReference type="CDD" id="cd07936">
    <property type="entry name" value="SCAN"/>
    <property type="match status" value="1"/>
</dbReference>
<dbReference type="Gene3D" id="1.10.4020.10">
    <property type="entry name" value="DNA breaking-rejoining enzymes"/>
    <property type="match status" value="1"/>
</dbReference>
<name>A0AB34HV12_ESCRO</name>
<keyword evidence="15" id="KW-1185">Reference proteome</keyword>
<evidence type="ECO:0000256" key="10">
    <source>
        <dbReference type="PROSITE-ProRule" id="PRU00187"/>
    </source>
</evidence>
<evidence type="ECO:0000256" key="4">
    <source>
        <dbReference type="ARBA" id="ARBA00022771"/>
    </source>
</evidence>
<keyword evidence="7" id="KW-0804">Transcription</keyword>
<feature type="domain" description="C2H2-type" evidence="12">
    <location>
        <begin position="331"/>
        <end position="355"/>
    </location>
</feature>
<dbReference type="GO" id="GO:0010468">
    <property type="term" value="P:regulation of gene expression"/>
    <property type="evidence" value="ECO:0007669"/>
    <property type="project" value="TreeGrafter"/>
</dbReference>
<dbReference type="FunFam" id="3.30.160.60:FF:002343">
    <property type="entry name" value="Zinc finger protein 33A"/>
    <property type="match status" value="2"/>
</dbReference>
<evidence type="ECO:0000256" key="5">
    <source>
        <dbReference type="ARBA" id="ARBA00022833"/>
    </source>
</evidence>
<evidence type="ECO:0000259" key="12">
    <source>
        <dbReference type="PROSITE" id="PS50157"/>
    </source>
</evidence>
<keyword evidence="5" id="KW-0862">Zinc</keyword>
<evidence type="ECO:0000256" key="11">
    <source>
        <dbReference type="SAM" id="MobiDB-lite"/>
    </source>
</evidence>
<gene>
    <name evidence="14" type="ORF">J1605_002823</name>
</gene>
<dbReference type="PANTHER" id="PTHR16515">
    <property type="entry name" value="PR DOMAIN ZINC FINGER PROTEIN"/>
    <property type="match status" value="1"/>
</dbReference>
<evidence type="ECO:0000313" key="14">
    <source>
        <dbReference type="EMBL" id="KAJ8795511.1"/>
    </source>
</evidence>
<sequence>MAEDQTFFRGRGKLPDGPGSESPVSVPHQDTLVEKPDCDQETWHVRFRTFMSSEESDPVQDLRRLRELCHLWLRPDVHTKEQMMDKLVLEQFMICMPLECQVLVRETGVQSCKALEDMLRNKQKPKKCTIVRIQGQEFLVQSSEAEMVESEASDMNDERDQRREPRYPVSEIPPENGQQKRRELHILAGAKDLSRGQDQKGLLPETFPETGEMEGLTPKENLEKDPMEDTEETRTHQSQEPEHLKGPEGEVSTDGFMQSSDLRAHERIHTGKKPYCCDLCPKKFTHDSTLRAHKRTHTKEKPFQCEHCDRAFSHRGNLNVHRRTHSGIKPYVCPECHSAFCQLGTFKRHQKIHSK</sequence>
<dbReference type="SUPFAM" id="SSF47353">
    <property type="entry name" value="Retrovirus capsid dimerization domain-like"/>
    <property type="match status" value="1"/>
</dbReference>
<evidence type="ECO:0000259" key="13">
    <source>
        <dbReference type="PROSITE" id="PS50804"/>
    </source>
</evidence>
<feature type="compositionally biased region" description="Basic and acidic residues" evidence="11">
    <location>
        <begin position="156"/>
        <end position="166"/>
    </location>
</feature>
<organism evidence="14 15">
    <name type="scientific">Eschrichtius robustus</name>
    <name type="common">California gray whale</name>
    <name type="synonym">Eschrichtius gibbosus</name>
    <dbReference type="NCBI Taxonomy" id="9764"/>
    <lineage>
        <taxon>Eukaryota</taxon>
        <taxon>Metazoa</taxon>
        <taxon>Chordata</taxon>
        <taxon>Craniata</taxon>
        <taxon>Vertebrata</taxon>
        <taxon>Euteleostomi</taxon>
        <taxon>Mammalia</taxon>
        <taxon>Eutheria</taxon>
        <taxon>Laurasiatheria</taxon>
        <taxon>Artiodactyla</taxon>
        <taxon>Whippomorpha</taxon>
        <taxon>Cetacea</taxon>
        <taxon>Mysticeti</taxon>
        <taxon>Eschrichtiidae</taxon>
        <taxon>Eschrichtius</taxon>
    </lineage>
</organism>
<accession>A0AB34HV12</accession>
<proteinExistence type="predicted"/>
<evidence type="ECO:0000256" key="2">
    <source>
        <dbReference type="ARBA" id="ARBA00022723"/>
    </source>
</evidence>
<reference evidence="14 15" key="1">
    <citation type="submission" date="2022-11" db="EMBL/GenBank/DDBJ databases">
        <title>Whole genome sequence of Eschrichtius robustus ER-17-0199.</title>
        <authorList>
            <person name="Bruniche-Olsen A."/>
            <person name="Black A.N."/>
            <person name="Fields C.J."/>
            <person name="Walden K."/>
            <person name="Dewoody J.A."/>
        </authorList>
    </citation>
    <scope>NUCLEOTIDE SEQUENCE [LARGE SCALE GENOMIC DNA]</scope>
    <source>
        <strain evidence="14">ER-17-0199</strain>
        <tissue evidence="14">Blubber</tissue>
    </source>
</reference>
<feature type="region of interest" description="Disordered" evidence="11">
    <location>
        <begin position="1"/>
        <end position="29"/>
    </location>
</feature>
<dbReference type="GO" id="GO:0008270">
    <property type="term" value="F:zinc ion binding"/>
    <property type="evidence" value="ECO:0007669"/>
    <property type="project" value="UniProtKB-KW"/>
</dbReference>
<dbReference type="Pfam" id="PF00096">
    <property type="entry name" value="zf-C2H2"/>
    <property type="match status" value="3"/>
</dbReference>
<evidence type="ECO:0000256" key="3">
    <source>
        <dbReference type="ARBA" id="ARBA00022737"/>
    </source>
</evidence>
<dbReference type="SMART" id="SM00431">
    <property type="entry name" value="SCAN"/>
    <property type="match status" value="1"/>
</dbReference>
<dbReference type="InterPro" id="IPR050331">
    <property type="entry name" value="Zinc_finger"/>
</dbReference>
<dbReference type="EMBL" id="JAIQCJ010000554">
    <property type="protein sequence ID" value="KAJ8795511.1"/>
    <property type="molecule type" value="Genomic_DNA"/>
</dbReference>
<dbReference type="GO" id="GO:0005634">
    <property type="term" value="C:nucleus"/>
    <property type="evidence" value="ECO:0007669"/>
    <property type="project" value="UniProtKB-SubCell"/>
</dbReference>
<dbReference type="FunFam" id="1.10.4020.10:FF:000004">
    <property type="entry name" value="Zinc finger and SCAN domain containing 4"/>
    <property type="match status" value="1"/>
</dbReference>
<feature type="domain" description="C2H2-type" evidence="12">
    <location>
        <begin position="256"/>
        <end position="274"/>
    </location>
</feature>
<evidence type="ECO:0000256" key="7">
    <source>
        <dbReference type="ARBA" id="ARBA00023163"/>
    </source>
</evidence>
<evidence type="ECO:0000256" key="1">
    <source>
        <dbReference type="ARBA" id="ARBA00004123"/>
    </source>
</evidence>
<dbReference type="InterPro" id="IPR036236">
    <property type="entry name" value="Znf_C2H2_sf"/>
</dbReference>
<dbReference type="PROSITE" id="PS50157">
    <property type="entry name" value="ZINC_FINGER_C2H2_2"/>
    <property type="match status" value="4"/>
</dbReference>
<evidence type="ECO:0008006" key="16">
    <source>
        <dbReference type="Google" id="ProtNLM"/>
    </source>
</evidence>
<keyword evidence="6" id="KW-0805">Transcription regulation</keyword>
<dbReference type="PROSITE" id="PS50804">
    <property type="entry name" value="SCAN_BOX"/>
    <property type="match status" value="1"/>
</dbReference>
<keyword evidence="8 10" id="KW-0539">Nucleus</keyword>
<comment type="subcellular location">
    <subcellularLocation>
        <location evidence="1 10">Nucleus</location>
    </subcellularLocation>
</comment>
<evidence type="ECO:0000256" key="6">
    <source>
        <dbReference type="ARBA" id="ARBA00023015"/>
    </source>
</evidence>
<dbReference type="Proteomes" id="UP001159641">
    <property type="component" value="Unassembled WGS sequence"/>
</dbReference>
<dbReference type="SUPFAM" id="SSF57667">
    <property type="entry name" value="beta-beta-alpha zinc fingers"/>
    <property type="match status" value="2"/>
</dbReference>
<dbReference type="SMART" id="SM00355">
    <property type="entry name" value="ZnF_C2H2"/>
    <property type="match status" value="3"/>
</dbReference>
<evidence type="ECO:0000256" key="8">
    <source>
        <dbReference type="ARBA" id="ARBA00023242"/>
    </source>
</evidence>